<dbReference type="InterPro" id="IPR000742">
    <property type="entry name" value="EGF"/>
</dbReference>
<protein>
    <recommendedName>
        <fullName evidence="5">EGF-like domain-containing protein</fullName>
    </recommendedName>
</protein>
<feature type="disulfide bond" evidence="3">
    <location>
        <begin position="556"/>
        <end position="565"/>
    </location>
</feature>
<keyword evidence="2 3" id="KW-1015">Disulfide bond</keyword>
<feature type="disulfide bond" evidence="3">
    <location>
        <begin position="377"/>
        <end position="387"/>
    </location>
</feature>
<evidence type="ECO:0000256" key="1">
    <source>
        <dbReference type="ARBA" id="ARBA00022729"/>
    </source>
</evidence>
<feature type="transmembrane region" description="Helical" evidence="4">
    <location>
        <begin position="773"/>
        <end position="796"/>
    </location>
</feature>
<keyword evidence="4" id="KW-0472">Membrane</keyword>
<accession>A0AAW1QSE3</accession>
<feature type="domain" description="EGF-like" evidence="5">
    <location>
        <begin position="373"/>
        <end position="409"/>
    </location>
</feature>
<name>A0AAW1QSE3_9CHLO</name>
<organism evidence="6 7">
    <name type="scientific">[Myrmecia] bisecta</name>
    <dbReference type="NCBI Taxonomy" id="41462"/>
    <lineage>
        <taxon>Eukaryota</taxon>
        <taxon>Viridiplantae</taxon>
        <taxon>Chlorophyta</taxon>
        <taxon>core chlorophytes</taxon>
        <taxon>Trebouxiophyceae</taxon>
        <taxon>Trebouxiales</taxon>
        <taxon>Trebouxiaceae</taxon>
        <taxon>Myrmecia</taxon>
    </lineage>
</organism>
<feature type="disulfide bond" evidence="3">
    <location>
        <begin position="399"/>
        <end position="408"/>
    </location>
</feature>
<dbReference type="EMBL" id="JALJOR010000002">
    <property type="protein sequence ID" value="KAK9824143.1"/>
    <property type="molecule type" value="Genomic_DNA"/>
</dbReference>
<dbReference type="Gene3D" id="2.60.120.260">
    <property type="entry name" value="Galactose-binding domain-like"/>
    <property type="match status" value="2"/>
</dbReference>
<dbReference type="AlphaFoldDB" id="A0AAW1QSE3"/>
<comment type="caution">
    <text evidence="6">The sequence shown here is derived from an EMBL/GenBank/DDBJ whole genome shotgun (WGS) entry which is preliminary data.</text>
</comment>
<feature type="disulfide bond" evidence="3">
    <location>
        <begin position="538"/>
        <end position="548"/>
    </location>
</feature>
<keyword evidence="4" id="KW-1133">Transmembrane helix</keyword>
<dbReference type="Proteomes" id="UP001489004">
    <property type="component" value="Unassembled WGS sequence"/>
</dbReference>
<dbReference type="PROSITE" id="PS01186">
    <property type="entry name" value="EGF_2"/>
    <property type="match status" value="1"/>
</dbReference>
<keyword evidence="3" id="KW-0245">EGF-like domain</keyword>
<keyword evidence="4" id="KW-0812">Transmembrane</keyword>
<dbReference type="InterPro" id="IPR050969">
    <property type="entry name" value="Dev_Signal_Modulators"/>
</dbReference>
<evidence type="ECO:0000256" key="4">
    <source>
        <dbReference type="SAM" id="Phobius"/>
    </source>
</evidence>
<keyword evidence="7" id="KW-1185">Reference proteome</keyword>
<dbReference type="PANTHER" id="PTHR14949:SF56">
    <property type="entry name" value="EGF-LIKE-DOMAIN, MULTIPLE 7"/>
    <property type="match status" value="1"/>
</dbReference>
<evidence type="ECO:0000313" key="6">
    <source>
        <dbReference type="EMBL" id="KAK9824143.1"/>
    </source>
</evidence>
<reference evidence="6 7" key="1">
    <citation type="journal article" date="2024" name="Nat. Commun.">
        <title>Phylogenomics reveals the evolutionary origins of lichenization in chlorophyte algae.</title>
        <authorList>
            <person name="Puginier C."/>
            <person name="Libourel C."/>
            <person name="Otte J."/>
            <person name="Skaloud P."/>
            <person name="Haon M."/>
            <person name="Grisel S."/>
            <person name="Petersen M."/>
            <person name="Berrin J.G."/>
            <person name="Delaux P.M."/>
            <person name="Dal Grande F."/>
            <person name="Keller J."/>
        </authorList>
    </citation>
    <scope>NUCLEOTIDE SEQUENCE [LARGE SCALE GENOMIC DNA]</scope>
    <source>
        <strain evidence="6 7">SAG 2043</strain>
    </source>
</reference>
<gene>
    <name evidence="6" type="ORF">WJX72_008089</name>
</gene>
<sequence length="820" mass="90627">MLFGQVRAQDCSGHGQLGSDGTTCTCENSEPGKGQWGWTGKSCELRVFGVAADGSDVTQSCQDQACHSLAPDEWMCYSAPLTWKTTSDQWNYLTVQLSRTSADDRGDPDIYGLFYGGTTGQGKVPEKRSYGYDFRETSSSSHLQVVKSIKRDDFGADSDYTGVYLCIKAYGEANVSYSLRALTTQCPSDFTAEGDARVCSALVNAPADQQRSQGCTAEGQCICKPPWNKPVSEVYPGLGFEDCSAKVTNISSSELTQTAPYVKEHEEVAPAAWSFYKFDVADDDYQVVVNVAGERDSPCASSGYMELFLKYGQPPDYHYSHYDFRPAGQYYYDDDSDLEVTMDPSDSAFQRGVWFAGVNGDDRDMCRYTITFNKYECPLNCSGRGDCVHESDGKRKCDCHQGYFGDDCSGEASRLTYDQQVSKEESSFEYDYYQLPEVSPTMLTHNVEVRIVASFSSSEFTEWSAAVPEMLLLNGDVAAVPTAANHTFKLTMEKQNTDYEINLCPSMLSKGTWRVAIYNPLRLYKIAYKLAAQKLAHCLNDCNGNGDCDADGMCRCRDNWTGGDCSVNQQAACQPGSRQGVHVPESHGTCWSECKCEDGYRNCKYETQSCVDFTCEHNFRRRGSSNECIQDECTKDRWSEADSHSCLQECVCPADGSACKVADACLKDSFTCKDGYKRFSNGDTRCYKVGCESMSLQAAMSLAVDNGKAYGVCTCGTTESEDHDLCSYQTSDLSQMAVACNDGYALVDARKLQGSDVYVAGRCVHAKRGTPGWGVFLWIFFSLLTGAAGGIGALWWHEHRYKRSGLNDSLYHELSMDTGF</sequence>
<dbReference type="PROSITE" id="PS00022">
    <property type="entry name" value="EGF_1"/>
    <property type="match status" value="2"/>
</dbReference>
<evidence type="ECO:0000259" key="5">
    <source>
        <dbReference type="PROSITE" id="PS50026"/>
    </source>
</evidence>
<feature type="domain" description="EGF-like" evidence="5">
    <location>
        <begin position="534"/>
        <end position="566"/>
    </location>
</feature>
<evidence type="ECO:0000256" key="2">
    <source>
        <dbReference type="ARBA" id="ARBA00023157"/>
    </source>
</evidence>
<comment type="caution">
    <text evidence="3">Lacks conserved residue(s) required for the propagation of feature annotation.</text>
</comment>
<evidence type="ECO:0000313" key="7">
    <source>
        <dbReference type="Proteomes" id="UP001489004"/>
    </source>
</evidence>
<dbReference type="PANTHER" id="PTHR14949">
    <property type="entry name" value="EGF-LIKE-DOMAIN, MULTIPLE 7, 8"/>
    <property type="match status" value="1"/>
</dbReference>
<keyword evidence="1" id="KW-0732">Signal</keyword>
<evidence type="ECO:0000256" key="3">
    <source>
        <dbReference type="PROSITE-ProRule" id="PRU00076"/>
    </source>
</evidence>
<proteinExistence type="predicted"/>
<dbReference type="PROSITE" id="PS50026">
    <property type="entry name" value="EGF_3"/>
    <property type="match status" value="2"/>
</dbReference>
<dbReference type="SMART" id="SM00181">
    <property type="entry name" value="EGF"/>
    <property type="match status" value="2"/>
</dbReference>